<evidence type="ECO:0000256" key="3">
    <source>
        <dbReference type="PROSITE-ProRule" id="PRU00284"/>
    </source>
</evidence>
<keyword evidence="2 3" id="KW-0807">Transducer</keyword>
<evidence type="ECO:0000259" key="6">
    <source>
        <dbReference type="PROSITE" id="PS50111"/>
    </source>
</evidence>
<feature type="compositionally biased region" description="Basic residues" evidence="5">
    <location>
        <begin position="684"/>
        <end position="694"/>
    </location>
</feature>
<dbReference type="Gene3D" id="1.10.287.950">
    <property type="entry name" value="Methyl-accepting chemotaxis protein"/>
    <property type="match status" value="1"/>
</dbReference>
<keyword evidence="8" id="KW-1185">Reference proteome</keyword>
<dbReference type="EMBL" id="MDTU01000001">
    <property type="protein sequence ID" value="ODN42273.1"/>
    <property type="molecule type" value="Genomic_DNA"/>
</dbReference>
<accession>A0ABX3A1F6</accession>
<feature type="compositionally biased region" description="Basic and acidic residues" evidence="5">
    <location>
        <begin position="492"/>
        <end position="514"/>
    </location>
</feature>
<feature type="compositionally biased region" description="Low complexity" evidence="5">
    <location>
        <begin position="374"/>
        <end position="388"/>
    </location>
</feature>
<sequence length="759" mass="88859">MLVPQQKYEQAQEQIDQLIQEKESLEREIESLKASASQRSGSDHPPEHVVVFTDTMELFGNTLSSIQGSLSRFSRVALEENKSAQQAVNSSQKTQRSIRDISDRLVNMKEATSQAFQSVETLSLRAEEISGIVELIKNISDQTNLLALNAAIEAARAGEMGRGFAVVADEVRNLAKRTNDATSEIESLVSLIQSETNESSDVMEDISNSCLNFNEMSQNTSQQMNHLLDKIQSVEQTSFKGSTFSDIESFKVDILVHKFSLYQLLMGIIDYDSLSLPDKSRSRLGQWCHYNRRNPIGQLDAFHSIDYTLSQFYQAADQALAEITDGNIQHAHHLLKSMEEHSIELINALDHLITVVKNQNISQQPTETSRNRRSPSSSARKKSQSQPRYDNKKQSHQDNEKRHQKQYFSNQPIEDHYNDDQPQKRTKASRLRSHKNTNQYSHHDENIKPQPTYHRPLEKPGKTKVRQAQQKPDPNEHSTYHSEWFNQPKKQHQSEYYKDVDNRERQLSESDQHRRLTTRRRSSQNQSNYLENQDDYLTTPYESQSKEPETRDKPPKRSRQLKAPSSLKKPYRRQPPQQESFDDQQAFYDEPHNDEYNDHNQGEKRPLLRKRHKQQNPLERPEPRRPTAPPPYDEEVDWQQQRRISHKAGNPLDRPETRQRPATPPSYDEDADWQQQRPKESQRRLRNRLSHHQRPQQTTRNYDDGDYEQDQSQNNSPRHNFDQQYSSRKEQYRHKRQPRPSSRYDDHRYQGDDSDDDFE</sequence>
<dbReference type="PANTHER" id="PTHR32089:SF112">
    <property type="entry name" value="LYSOZYME-LIKE PROTEIN-RELATED"/>
    <property type="match status" value="1"/>
</dbReference>
<name>A0ABX3A1F6_9GAMM</name>
<feature type="compositionally biased region" description="Basic and acidic residues" evidence="5">
    <location>
        <begin position="742"/>
        <end position="751"/>
    </location>
</feature>
<proteinExistence type="predicted"/>
<feature type="coiled-coil region" evidence="4">
    <location>
        <begin position="8"/>
        <end position="35"/>
    </location>
</feature>
<dbReference type="PROSITE" id="PS50111">
    <property type="entry name" value="CHEMOTAXIS_TRANSDUC_2"/>
    <property type="match status" value="1"/>
</dbReference>
<keyword evidence="4" id="KW-0175">Coiled coil</keyword>
<dbReference type="PANTHER" id="PTHR32089">
    <property type="entry name" value="METHYL-ACCEPTING CHEMOTAXIS PROTEIN MCPB"/>
    <property type="match status" value="1"/>
</dbReference>
<dbReference type="Proteomes" id="UP000094329">
    <property type="component" value="Unassembled WGS sequence"/>
</dbReference>
<feature type="compositionally biased region" description="Basic and acidic residues" evidence="5">
    <location>
        <begin position="544"/>
        <end position="555"/>
    </location>
</feature>
<feature type="region of interest" description="Disordered" evidence="5">
    <location>
        <begin position="360"/>
        <end position="759"/>
    </location>
</feature>
<evidence type="ECO:0000256" key="1">
    <source>
        <dbReference type="ARBA" id="ARBA00004370"/>
    </source>
</evidence>
<dbReference type="SMART" id="SM00283">
    <property type="entry name" value="MA"/>
    <property type="match status" value="1"/>
</dbReference>
<feature type="compositionally biased region" description="Basic and acidic residues" evidence="5">
    <location>
        <begin position="589"/>
        <end position="606"/>
    </location>
</feature>
<gene>
    <name evidence="7" type="ORF">BGC07_04145</name>
</gene>
<reference evidence="7 8" key="1">
    <citation type="submission" date="2016-08" db="EMBL/GenBank/DDBJ databases">
        <title>Draft genome sequence of Candidatus Piscirickettsia litoralis, from seawater.</title>
        <authorList>
            <person name="Wan X."/>
            <person name="Lee A.J."/>
            <person name="Hou S."/>
            <person name="Donachie S.P."/>
        </authorList>
    </citation>
    <scope>NUCLEOTIDE SEQUENCE [LARGE SCALE GENOMIC DNA]</scope>
    <source>
        <strain evidence="7 8">Y2</strain>
    </source>
</reference>
<dbReference type="RefSeq" id="WP_069312070.1">
    <property type="nucleotide sequence ID" value="NZ_MDTU01000001.1"/>
</dbReference>
<evidence type="ECO:0000313" key="8">
    <source>
        <dbReference type="Proteomes" id="UP000094329"/>
    </source>
</evidence>
<feature type="compositionally biased region" description="Basic and acidic residues" evidence="5">
    <location>
        <begin position="413"/>
        <end position="423"/>
    </location>
</feature>
<protein>
    <recommendedName>
        <fullName evidence="6">Methyl-accepting transducer domain-containing protein</fullName>
    </recommendedName>
</protein>
<dbReference type="Pfam" id="PF00015">
    <property type="entry name" value="MCPsignal"/>
    <property type="match status" value="1"/>
</dbReference>
<feature type="domain" description="Methyl-accepting transducer" evidence="6">
    <location>
        <begin position="56"/>
        <end position="234"/>
    </location>
</feature>
<organism evidence="7 8">
    <name type="scientific">Piscirickettsia litoralis</name>
    <dbReference type="NCBI Taxonomy" id="1891921"/>
    <lineage>
        <taxon>Bacteria</taxon>
        <taxon>Pseudomonadati</taxon>
        <taxon>Pseudomonadota</taxon>
        <taxon>Gammaproteobacteria</taxon>
        <taxon>Thiotrichales</taxon>
        <taxon>Piscirickettsiaceae</taxon>
        <taxon>Piscirickettsia</taxon>
    </lineage>
</organism>
<feature type="compositionally biased region" description="Polar residues" evidence="5">
    <location>
        <begin position="710"/>
        <end position="726"/>
    </location>
</feature>
<evidence type="ECO:0000256" key="2">
    <source>
        <dbReference type="ARBA" id="ARBA00023224"/>
    </source>
</evidence>
<dbReference type="CDD" id="cd11386">
    <property type="entry name" value="MCP_signal"/>
    <property type="match status" value="1"/>
</dbReference>
<dbReference type="InterPro" id="IPR004089">
    <property type="entry name" value="MCPsignal_dom"/>
</dbReference>
<comment type="subcellular location">
    <subcellularLocation>
        <location evidence="1">Membrane</location>
    </subcellularLocation>
</comment>
<feature type="compositionally biased region" description="Basic and acidic residues" evidence="5">
    <location>
        <begin position="389"/>
        <end position="401"/>
    </location>
</feature>
<dbReference type="Gene3D" id="1.20.120.30">
    <property type="entry name" value="Aspartate receptor, ligand-binding domain"/>
    <property type="match status" value="1"/>
</dbReference>
<feature type="compositionally biased region" description="Basic residues" evidence="5">
    <location>
        <begin position="424"/>
        <end position="435"/>
    </location>
</feature>
<evidence type="ECO:0000256" key="4">
    <source>
        <dbReference type="SAM" id="Coils"/>
    </source>
</evidence>
<comment type="caution">
    <text evidence="7">The sequence shown here is derived from an EMBL/GenBank/DDBJ whole genome shotgun (WGS) entry which is preliminary data.</text>
</comment>
<evidence type="ECO:0000256" key="5">
    <source>
        <dbReference type="SAM" id="MobiDB-lite"/>
    </source>
</evidence>
<evidence type="ECO:0000313" key="7">
    <source>
        <dbReference type="EMBL" id="ODN42273.1"/>
    </source>
</evidence>
<dbReference type="SUPFAM" id="SSF58104">
    <property type="entry name" value="Methyl-accepting chemotaxis protein (MCP) signaling domain"/>
    <property type="match status" value="1"/>
</dbReference>